<dbReference type="HOGENOM" id="CLU_000445_30_1_9"/>
<evidence type="ECO:0000256" key="4">
    <source>
        <dbReference type="ARBA" id="ARBA00023015"/>
    </source>
</evidence>
<dbReference type="Gene3D" id="6.10.250.690">
    <property type="match status" value="1"/>
</dbReference>
<evidence type="ECO:0000256" key="7">
    <source>
        <dbReference type="ARBA" id="ARBA00024867"/>
    </source>
</evidence>
<keyword evidence="4" id="KW-0805">Transcription regulation</keyword>
<dbReference type="GO" id="GO:0000976">
    <property type="term" value="F:transcription cis-regulatory region binding"/>
    <property type="evidence" value="ECO:0007669"/>
    <property type="project" value="TreeGrafter"/>
</dbReference>
<keyword evidence="3" id="KW-0902">Two-component regulatory system</keyword>
<dbReference type="InterPro" id="IPR036388">
    <property type="entry name" value="WH-like_DNA-bd_sf"/>
</dbReference>
<dbReference type="InterPro" id="IPR016032">
    <property type="entry name" value="Sig_transdc_resp-reg_C-effctor"/>
</dbReference>
<comment type="caution">
    <text evidence="12">The sequence shown here is derived from an EMBL/GenBank/DDBJ whole genome shotgun (WGS) entry which is preliminary data.</text>
</comment>
<comment type="function">
    <text evidence="7">May play the central regulatory role in sporulation. It may be an element of the effector pathway responsible for the activation of sporulation genes in response to nutritional stress. Spo0A may act in concert with spo0H (a sigma factor) to control the expression of some genes that are critical to the sporulation process.</text>
</comment>
<dbReference type="Gene3D" id="1.10.10.10">
    <property type="entry name" value="Winged helix-like DNA-binding domain superfamily/Winged helix DNA-binding domain"/>
    <property type="match status" value="1"/>
</dbReference>
<sequence>MRVLLVEDEVSLSAALAKLLKKNKIEVDVANDGASGKQMADRDIYDVIVLDIMLPEVDGLTVLKHIRQTGKKVPVLLLTAKDSTQDKVKGLNMGADDYVVKPFETDELIARIRALGRRAGEQYADNVIQYADLVLDTTSGELSIGTKKVRLTAKESQMLELFILNPEQTIAKKALLERIWGNDGKAAENSVEIYVHYLRKKLSGAKVTIKTLRGMGYVLKRDE</sequence>
<gene>
    <name evidence="12" type="ORF">HMP0721_0519</name>
</gene>
<dbReference type="Pfam" id="PF00072">
    <property type="entry name" value="Response_reg"/>
    <property type="match status" value="1"/>
</dbReference>
<feature type="domain" description="Response regulatory" evidence="10">
    <location>
        <begin position="2"/>
        <end position="116"/>
    </location>
</feature>
<evidence type="ECO:0000313" key="13">
    <source>
        <dbReference type="Proteomes" id="UP000004754"/>
    </source>
</evidence>
<dbReference type="AlphaFoldDB" id="E6MET6"/>
<dbReference type="SUPFAM" id="SSF52172">
    <property type="entry name" value="CheY-like"/>
    <property type="match status" value="1"/>
</dbReference>
<dbReference type="GO" id="GO:0005829">
    <property type="term" value="C:cytosol"/>
    <property type="evidence" value="ECO:0007669"/>
    <property type="project" value="TreeGrafter"/>
</dbReference>
<dbReference type="SMART" id="SM00862">
    <property type="entry name" value="Trans_reg_C"/>
    <property type="match status" value="1"/>
</dbReference>
<dbReference type="PROSITE" id="PS51755">
    <property type="entry name" value="OMPR_PHOB"/>
    <property type="match status" value="1"/>
</dbReference>
<evidence type="ECO:0000256" key="6">
    <source>
        <dbReference type="ARBA" id="ARBA00023163"/>
    </source>
</evidence>
<dbReference type="RefSeq" id="WP_006597938.1">
    <property type="nucleotide sequence ID" value="NZ_GL622359.1"/>
</dbReference>
<dbReference type="InterPro" id="IPR039420">
    <property type="entry name" value="WalR-like"/>
</dbReference>
<dbReference type="GO" id="GO:0032993">
    <property type="term" value="C:protein-DNA complex"/>
    <property type="evidence" value="ECO:0007669"/>
    <property type="project" value="TreeGrafter"/>
</dbReference>
<name>E6MET6_9FIRM</name>
<dbReference type="SUPFAM" id="SSF46894">
    <property type="entry name" value="C-terminal effector domain of the bipartite response regulators"/>
    <property type="match status" value="1"/>
</dbReference>
<dbReference type="EMBL" id="AEQN01000009">
    <property type="protein sequence ID" value="EFV02374.1"/>
    <property type="molecule type" value="Genomic_DNA"/>
</dbReference>
<organism evidence="12 13">
    <name type="scientific">Pseudoramibacter alactolyticus ATCC 23263</name>
    <dbReference type="NCBI Taxonomy" id="887929"/>
    <lineage>
        <taxon>Bacteria</taxon>
        <taxon>Bacillati</taxon>
        <taxon>Bacillota</taxon>
        <taxon>Clostridia</taxon>
        <taxon>Eubacteriales</taxon>
        <taxon>Eubacteriaceae</taxon>
        <taxon>Pseudoramibacter</taxon>
    </lineage>
</organism>
<evidence type="ECO:0000256" key="2">
    <source>
        <dbReference type="ARBA" id="ARBA00022553"/>
    </source>
</evidence>
<dbReference type="PROSITE" id="PS50110">
    <property type="entry name" value="RESPONSE_REGULATORY"/>
    <property type="match status" value="1"/>
</dbReference>
<dbReference type="FunFam" id="3.40.50.2300:FF:000002">
    <property type="entry name" value="DNA-binding response regulator PhoP"/>
    <property type="match status" value="1"/>
</dbReference>
<keyword evidence="2 8" id="KW-0597">Phosphoprotein</keyword>
<keyword evidence="13" id="KW-1185">Reference proteome</keyword>
<evidence type="ECO:0000256" key="8">
    <source>
        <dbReference type="PROSITE-ProRule" id="PRU00169"/>
    </source>
</evidence>
<evidence type="ECO:0000259" key="11">
    <source>
        <dbReference type="PROSITE" id="PS51755"/>
    </source>
</evidence>
<dbReference type="STRING" id="887929.HMP0721_0519"/>
<dbReference type="GO" id="GO:0000156">
    <property type="term" value="F:phosphorelay response regulator activity"/>
    <property type="evidence" value="ECO:0007669"/>
    <property type="project" value="TreeGrafter"/>
</dbReference>
<evidence type="ECO:0000256" key="9">
    <source>
        <dbReference type="PROSITE-ProRule" id="PRU01091"/>
    </source>
</evidence>
<feature type="domain" description="OmpR/PhoB-type" evidence="11">
    <location>
        <begin position="125"/>
        <end position="221"/>
    </location>
</feature>
<evidence type="ECO:0000256" key="5">
    <source>
        <dbReference type="ARBA" id="ARBA00023125"/>
    </source>
</evidence>
<dbReference type="SMART" id="SM00448">
    <property type="entry name" value="REC"/>
    <property type="match status" value="1"/>
</dbReference>
<dbReference type="Pfam" id="PF00486">
    <property type="entry name" value="Trans_reg_C"/>
    <property type="match status" value="1"/>
</dbReference>
<dbReference type="Gene3D" id="3.40.50.2300">
    <property type="match status" value="1"/>
</dbReference>
<dbReference type="CDD" id="cd00383">
    <property type="entry name" value="trans_reg_C"/>
    <property type="match status" value="1"/>
</dbReference>
<dbReference type="InterPro" id="IPR001789">
    <property type="entry name" value="Sig_transdc_resp-reg_receiver"/>
</dbReference>
<evidence type="ECO:0000259" key="10">
    <source>
        <dbReference type="PROSITE" id="PS50110"/>
    </source>
</evidence>
<proteinExistence type="predicted"/>
<dbReference type="eggNOG" id="COG0745">
    <property type="taxonomic scope" value="Bacteria"/>
</dbReference>
<protein>
    <recommendedName>
        <fullName evidence="1">Stage 0 sporulation protein A homolog</fullName>
    </recommendedName>
</protein>
<dbReference type="PANTHER" id="PTHR48111">
    <property type="entry name" value="REGULATOR OF RPOS"/>
    <property type="match status" value="1"/>
</dbReference>
<keyword evidence="6" id="KW-0804">Transcription</keyword>
<dbReference type="InterPro" id="IPR011006">
    <property type="entry name" value="CheY-like_superfamily"/>
</dbReference>
<dbReference type="GO" id="GO:0006355">
    <property type="term" value="P:regulation of DNA-templated transcription"/>
    <property type="evidence" value="ECO:0007669"/>
    <property type="project" value="InterPro"/>
</dbReference>
<accession>E6MET6</accession>
<dbReference type="OrthoDB" id="9790442at2"/>
<feature type="modified residue" description="4-aspartylphosphate" evidence="8">
    <location>
        <position position="51"/>
    </location>
</feature>
<evidence type="ECO:0000256" key="1">
    <source>
        <dbReference type="ARBA" id="ARBA00018672"/>
    </source>
</evidence>
<feature type="DNA-binding region" description="OmpR/PhoB-type" evidence="9">
    <location>
        <begin position="125"/>
        <end position="221"/>
    </location>
</feature>
<dbReference type="PANTHER" id="PTHR48111:SF22">
    <property type="entry name" value="REGULATOR OF RPOS"/>
    <property type="match status" value="1"/>
</dbReference>
<evidence type="ECO:0000313" key="12">
    <source>
        <dbReference type="EMBL" id="EFV02374.1"/>
    </source>
</evidence>
<keyword evidence="5 9" id="KW-0238">DNA-binding</keyword>
<reference evidence="12 13" key="1">
    <citation type="submission" date="2010-12" db="EMBL/GenBank/DDBJ databases">
        <authorList>
            <person name="Muzny D."/>
            <person name="Qin X."/>
            <person name="Deng J."/>
            <person name="Jiang H."/>
            <person name="Liu Y."/>
            <person name="Qu J."/>
            <person name="Song X.-Z."/>
            <person name="Zhang L."/>
            <person name="Thornton R."/>
            <person name="Coyle M."/>
            <person name="Francisco L."/>
            <person name="Jackson L."/>
            <person name="Javaid M."/>
            <person name="Korchina V."/>
            <person name="Kovar C."/>
            <person name="Mata R."/>
            <person name="Mathew T."/>
            <person name="Ngo R."/>
            <person name="Nguyen L."/>
            <person name="Nguyen N."/>
            <person name="Okwuonu G."/>
            <person name="Ongeri F."/>
            <person name="Pham C."/>
            <person name="Simmons D."/>
            <person name="Wilczek-Boney K."/>
            <person name="Hale W."/>
            <person name="Jakkamsetti A."/>
            <person name="Pham P."/>
            <person name="Ruth R."/>
            <person name="San Lucas F."/>
            <person name="Warren J."/>
            <person name="Zhang J."/>
            <person name="Zhao Z."/>
            <person name="Zhou C."/>
            <person name="Zhu D."/>
            <person name="Lee S."/>
            <person name="Bess C."/>
            <person name="Blankenburg K."/>
            <person name="Forbes L."/>
            <person name="Fu Q."/>
            <person name="Gubbala S."/>
            <person name="Hirani K."/>
            <person name="Jayaseelan J.C."/>
            <person name="Lara F."/>
            <person name="Munidasa M."/>
            <person name="Palculict T."/>
            <person name="Patil S."/>
            <person name="Pu L.-L."/>
            <person name="Saada N."/>
            <person name="Tang L."/>
            <person name="Weissenberger G."/>
            <person name="Zhu Y."/>
            <person name="Hemphill L."/>
            <person name="Shang Y."/>
            <person name="Youmans B."/>
            <person name="Ayvaz T."/>
            <person name="Ross M."/>
            <person name="Santibanez J."/>
            <person name="Aqrawi P."/>
            <person name="Gross S."/>
            <person name="Joshi V."/>
            <person name="Fowler G."/>
            <person name="Nazareth L."/>
            <person name="Reid J."/>
            <person name="Worley K."/>
            <person name="Petrosino J."/>
            <person name="Highlander S."/>
            <person name="Gibbs R."/>
        </authorList>
    </citation>
    <scope>NUCLEOTIDE SEQUENCE [LARGE SCALE GENOMIC DNA]</scope>
    <source>
        <strain evidence="12 13">ATCC 23263</strain>
    </source>
</reference>
<dbReference type="InterPro" id="IPR001867">
    <property type="entry name" value="OmpR/PhoB-type_DNA-bd"/>
</dbReference>
<evidence type="ECO:0000256" key="3">
    <source>
        <dbReference type="ARBA" id="ARBA00023012"/>
    </source>
</evidence>
<dbReference type="Proteomes" id="UP000004754">
    <property type="component" value="Unassembled WGS sequence"/>
</dbReference>